<name>A0ABT6LYU5_9ACTN</name>
<organism evidence="1 2">
    <name type="scientific">Streptomyces pseudovenezuelae</name>
    <dbReference type="NCBI Taxonomy" id="67350"/>
    <lineage>
        <taxon>Bacteria</taxon>
        <taxon>Bacillati</taxon>
        <taxon>Actinomycetota</taxon>
        <taxon>Actinomycetes</taxon>
        <taxon>Kitasatosporales</taxon>
        <taxon>Streptomycetaceae</taxon>
        <taxon>Streptomyces</taxon>
        <taxon>Streptomyces aurantiacus group</taxon>
    </lineage>
</organism>
<evidence type="ECO:0000313" key="2">
    <source>
        <dbReference type="Proteomes" id="UP001160499"/>
    </source>
</evidence>
<accession>A0ABT6LYU5</accession>
<protein>
    <recommendedName>
        <fullName evidence="3">DNA mismatch repair protein</fullName>
    </recommendedName>
</protein>
<reference evidence="1 2" key="1">
    <citation type="submission" date="2023-04" db="EMBL/GenBank/DDBJ databases">
        <title>Forest soil microbial communities from Buena Vista Peninsula, Colon Province, Panama.</title>
        <authorList>
            <person name="Bouskill N."/>
        </authorList>
    </citation>
    <scope>NUCLEOTIDE SEQUENCE [LARGE SCALE GENOMIC DNA]</scope>
    <source>
        <strain evidence="1 2">GGS1</strain>
    </source>
</reference>
<sequence>MNATVPKVAPALDTAADALDHALAAKQKLVADLGLPLPPPPKPVVLPHPHEALRDLISLVEDASHDLQELISARSTMEAILKDLNIDPKIFGRSTHAEVVTLMERWARDAASRVADFTSAQLASAGRKQAFVGYLVQHLLLTHPEISPALDAAAACGAWAVLKSLEEGTALLKNADGVEVKLSLSTLEAPRRAESVEFLTDKGWKQATDAIWYCTIKDEADPGVTHGHYWSQRLELKKGHVDTEQLRTFESRAAKALSIRWVDSLTGKLIEVKRTELFVKADEHARTLMVGRLPERFGNHLIDLARTRSHGEYILYNGRLNLPEVARLYDILK</sequence>
<dbReference type="EMBL" id="JARXVH010000023">
    <property type="protein sequence ID" value="MDH6221476.1"/>
    <property type="molecule type" value="Genomic_DNA"/>
</dbReference>
<keyword evidence="2" id="KW-1185">Reference proteome</keyword>
<comment type="caution">
    <text evidence="1">The sequence shown here is derived from an EMBL/GenBank/DDBJ whole genome shotgun (WGS) entry which is preliminary data.</text>
</comment>
<dbReference type="RefSeq" id="WP_280882197.1">
    <property type="nucleotide sequence ID" value="NZ_JARXVH010000023.1"/>
</dbReference>
<evidence type="ECO:0008006" key="3">
    <source>
        <dbReference type="Google" id="ProtNLM"/>
    </source>
</evidence>
<gene>
    <name evidence="1" type="ORF">M2283_008823</name>
</gene>
<dbReference type="Proteomes" id="UP001160499">
    <property type="component" value="Unassembled WGS sequence"/>
</dbReference>
<evidence type="ECO:0000313" key="1">
    <source>
        <dbReference type="EMBL" id="MDH6221476.1"/>
    </source>
</evidence>
<proteinExistence type="predicted"/>